<dbReference type="KEGG" id="kim:G3T16_12200"/>
<dbReference type="AlphaFoldDB" id="A0A6C0UA71"/>
<evidence type="ECO:0000313" key="1">
    <source>
        <dbReference type="EMBL" id="QIB67655.1"/>
    </source>
</evidence>
<protein>
    <submittedName>
        <fullName evidence="1">Acetophenone carboxylase</fullName>
    </submittedName>
</protein>
<accession>A0A6C0UA71</accession>
<dbReference type="EMBL" id="CP048711">
    <property type="protein sequence ID" value="QIB67655.1"/>
    <property type="molecule type" value="Genomic_DNA"/>
</dbReference>
<dbReference type="Proteomes" id="UP000477680">
    <property type="component" value="Chromosome"/>
</dbReference>
<organism evidence="1 2">
    <name type="scientific">Kineobactrum salinum</name>
    <dbReference type="NCBI Taxonomy" id="2708301"/>
    <lineage>
        <taxon>Bacteria</taxon>
        <taxon>Pseudomonadati</taxon>
        <taxon>Pseudomonadota</taxon>
        <taxon>Gammaproteobacteria</taxon>
        <taxon>Cellvibrionales</taxon>
        <taxon>Halieaceae</taxon>
        <taxon>Kineobactrum</taxon>
    </lineage>
</organism>
<sequence>MGRVRVTEYLDIDLERERWCCNRCSRDLESARDNYKKGCLVAERDMAEVHPPMSDNASYSFTPDPDYCRLLEFYCPGCGTMLENEYLPPGHPMTHEIELDIDSLKRKYREGGPTLVPVEKKT</sequence>
<name>A0A6C0UA71_9GAMM</name>
<evidence type="ECO:0000313" key="2">
    <source>
        <dbReference type="Proteomes" id="UP000477680"/>
    </source>
</evidence>
<reference evidence="1 2" key="1">
    <citation type="submission" date="2020-02" db="EMBL/GenBank/DDBJ databases">
        <title>Genome sequencing for Kineobactrum sp. M2.</title>
        <authorList>
            <person name="Park S.-J."/>
        </authorList>
    </citation>
    <scope>NUCLEOTIDE SEQUENCE [LARGE SCALE GENOMIC DNA]</scope>
    <source>
        <strain evidence="1 2">M2</strain>
    </source>
</reference>
<keyword evidence="2" id="KW-1185">Reference proteome</keyword>
<dbReference type="Pfam" id="PF08882">
    <property type="entry name" value="Acetone_carb_G"/>
    <property type="match status" value="1"/>
</dbReference>
<proteinExistence type="predicted"/>
<gene>
    <name evidence="1" type="ORF">G3T16_12200</name>
</gene>
<dbReference type="InterPro" id="IPR016750">
    <property type="entry name" value="Aceto_COase_bsu/gsu"/>
</dbReference>